<reference evidence="8" key="1">
    <citation type="submission" date="2022-07" db="EMBL/GenBank/DDBJ databases">
        <title>Taxonomy of Novel Oxalotrophic and Methylotrophic Bacteria.</title>
        <authorList>
            <person name="Sahin N."/>
            <person name="Tani A."/>
        </authorList>
    </citation>
    <scope>NUCLEOTIDE SEQUENCE</scope>
    <source>
        <strain evidence="8">Y10</strain>
    </source>
</reference>
<dbReference type="PANTHER" id="PTHR12992:SF11">
    <property type="entry name" value="MITOCHONDRIAL COENZYME A DIPHOSPHATASE NUDT8"/>
    <property type="match status" value="1"/>
</dbReference>
<keyword evidence="4" id="KW-0378">Hydrolase</keyword>
<evidence type="ECO:0000313" key="8">
    <source>
        <dbReference type="EMBL" id="GLB50259.1"/>
    </source>
</evidence>
<evidence type="ECO:0000256" key="1">
    <source>
        <dbReference type="ARBA" id="ARBA00001936"/>
    </source>
</evidence>
<evidence type="ECO:0000313" key="9">
    <source>
        <dbReference type="Proteomes" id="UP001143543"/>
    </source>
</evidence>
<dbReference type="EMBL" id="BRVO01000003">
    <property type="protein sequence ID" value="GLB50259.1"/>
    <property type="molecule type" value="Genomic_DNA"/>
</dbReference>
<keyword evidence="9" id="KW-1185">Reference proteome</keyword>
<dbReference type="CDD" id="cd03426">
    <property type="entry name" value="NUDIX_CoAse_Nudt7"/>
    <property type="match status" value="1"/>
</dbReference>
<sequence>MLEFEQAPTINKVNNRIEKEKRFSNMNFNDFKQITSKVQNMPLPGREAHNKMSSELRIKNILQSNASFTEARKAAVLACFYPDDTEKTYFLLTLRHTYKGVHSNQISLPGGKVEVTDADLTETALRETEEEIGIAQDNVVIVKTLSKVFIPPSNFLVQPYLGYVDDTPDFTIQEAEVATLVKVSFEDLLDDTLVEEVLMSTSYAKNIQVPAFNFNDYIVWGATGMILNEVKSLYKQVI</sequence>
<keyword evidence="6" id="KW-0464">Manganese</keyword>
<evidence type="ECO:0000256" key="3">
    <source>
        <dbReference type="ARBA" id="ARBA00022723"/>
    </source>
</evidence>
<evidence type="ECO:0000256" key="5">
    <source>
        <dbReference type="ARBA" id="ARBA00022842"/>
    </source>
</evidence>
<dbReference type="SUPFAM" id="SSF55811">
    <property type="entry name" value="Nudix"/>
    <property type="match status" value="1"/>
</dbReference>
<proteinExistence type="predicted"/>
<keyword evidence="3" id="KW-0479">Metal-binding</keyword>
<organism evidence="8 9">
    <name type="scientific">Neptunitalea lumnitzerae</name>
    <dbReference type="NCBI Taxonomy" id="2965509"/>
    <lineage>
        <taxon>Bacteria</taxon>
        <taxon>Pseudomonadati</taxon>
        <taxon>Bacteroidota</taxon>
        <taxon>Flavobacteriia</taxon>
        <taxon>Flavobacteriales</taxon>
        <taxon>Flavobacteriaceae</taxon>
        <taxon>Neptunitalea</taxon>
    </lineage>
</organism>
<dbReference type="InterPro" id="IPR015797">
    <property type="entry name" value="NUDIX_hydrolase-like_dom_sf"/>
</dbReference>
<keyword evidence="5" id="KW-0460">Magnesium</keyword>
<dbReference type="Gene3D" id="3.90.79.10">
    <property type="entry name" value="Nucleoside Triphosphate Pyrophosphohydrolase"/>
    <property type="match status" value="1"/>
</dbReference>
<comment type="cofactor">
    <cofactor evidence="2">
        <name>Mg(2+)</name>
        <dbReference type="ChEBI" id="CHEBI:18420"/>
    </cofactor>
</comment>
<evidence type="ECO:0000259" key="7">
    <source>
        <dbReference type="PROSITE" id="PS51462"/>
    </source>
</evidence>
<feature type="domain" description="Nudix hydrolase" evidence="7">
    <location>
        <begin position="71"/>
        <end position="211"/>
    </location>
</feature>
<protein>
    <submittedName>
        <fullName evidence="8">Coenzyme A pyrophosphatase</fullName>
    </submittedName>
</protein>
<accession>A0ABQ5MLK5</accession>
<evidence type="ECO:0000256" key="6">
    <source>
        <dbReference type="ARBA" id="ARBA00023211"/>
    </source>
</evidence>
<dbReference type="PANTHER" id="PTHR12992">
    <property type="entry name" value="NUDIX HYDROLASE"/>
    <property type="match status" value="1"/>
</dbReference>
<dbReference type="Proteomes" id="UP001143543">
    <property type="component" value="Unassembled WGS sequence"/>
</dbReference>
<comment type="caution">
    <text evidence="8">The sequence shown here is derived from an EMBL/GenBank/DDBJ whole genome shotgun (WGS) entry which is preliminary data.</text>
</comment>
<dbReference type="PROSITE" id="PS51462">
    <property type="entry name" value="NUDIX"/>
    <property type="match status" value="1"/>
</dbReference>
<name>A0ABQ5MLK5_9FLAO</name>
<dbReference type="InterPro" id="IPR000086">
    <property type="entry name" value="NUDIX_hydrolase_dom"/>
</dbReference>
<gene>
    <name evidence="8" type="ORF">Y10_26270</name>
</gene>
<dbReference type="Pfam" id="PF00293">
    <property type="entry name" value="NUDIX"/>
    <property type="match status" value="1"/>
</dbReference>
<evidence type="ECO:0000256" key="4">
    <source>
        <dbReference type="ARBA" id="ARBA00022801"/>
    </source>
</evidence>
<dbReference type="InterPro" id="IPR045121">
    <property type="entry name" value="CoAse"/>
</dbReference>
<comment type="cofactor">
    <cofactor evidence="1">
        <name>Mn(2+)</name>
        <dbReference type="ChEBI" id="CHEBI:29035"/>
    </cofactor>
</comment>
<evidence type="ECO:0000256" key="2">
    <source>
        <dbReference type="ARBA" id="ARBA00001946"/>
    </source>
</evidence>